<name>A0A845BGT7_9PROT</name>
<proteinExistence type="predicted"/>
<dbReference type="EMBL" id="SNVJ01000020">
    <property type="protein sequence ID" value="MXP65336.1"/>
    <property type="molecule type" value="Genomic_DNA"/>
</dbReference>
<reference evidence="1 2" key="1">
    <citation type="submission" date="2019-03" db="EMBL/GenBank/DDBJ databases">
        <title>Roseomonas sp. a novel Roseomonas species isolated from Sea whip Gorgonian.</title>
        <authorList>
            <person name="Li F."/>
            <person name="Pan X."/>
            <person name="Huang S."/>
            <person name="Li Z."/>
            <person name="Meng B."/>
        </authorList>
    </citation>
    <scope>NUCLEOTIDE SEQUENCE [LARGE SCALE GENOMIC DNA]</scope>
    <source>
        <strain evidence="1 2">M0104</strain>
    </source>
</reference>
<protein>
    <submittedName>
        <fullName evidence="1">Uncharacterized protein</fullName>
    </submittedName>
</protein>
<dbReference type="OrthoDB" id="9907334at2"/>
<keyword evidence="2" id="KW-1185">Reference proteome</keyword>
<dbReference type="RefSeq" id="WP_160938746.1">
    <property type="nucleotide sequence ID" value="NZ_SNVJ01000020.1"/>
</dbReference>
<dbReference type="AlphaFoldDB" id="A0A845BGT7"/>
<evidence type="ECO:0000313" key="2">
    <source>
        <dbReference type="Proteomes" id="UP000460715"/>
    </source>
</evidence>
<dbReference type="Proteomes" id="UP000460715">
    <property type="component" value="Unassembled WGS sequence"/>
</dbReference>
<evidence type="ECO:0000313" key="1">
    <source>
        <dbReference type="EMBL" id="MXP65336.1"/>
    </source>
</evidence>
<accession>A0A845BGT7</accession>
<organism evidence="1 2">
    <name type="scientific">Teichococcus coralli</name>
    <dbReference type="NCBI Taxonomy" id="2545983"/>
    <lineage>
        <taxon>Bacteria</taxon>
        <taxon>Pseudomonadati</taxon>
        <taxon>Pseudomonadota</taxon>
        <taxon>Alphaproteobacteria</taxon>
        <taxon>Acetobacterales</taxon>
        <taxon>Roseomonadaceae</taxon>
        <taxon>Roseomonas</taxon>
    </lineage>
</organism>
<comment type="caution">
    <text evidence="1">The sequence shown here is derived from an EMBL/GenBank/DDBJ whole genome shotgun (WGS) entry which is preliminary data.</text>
</comment>
<sequence length="120" mass="12726">MSEPGAQDVAELQAGGGIAPAEVQRELASIWKALRSDPGLRREAELAGVDPAWLQSAEVPLQAGRNEAQFGVAETILISVAGGVLTHVAKQAVDVLWERVFWPRLKQRFGADLKASGNAG</sequence>
<gene>
    <name evidence="1" type="ORF">E0493_18470</name>
</gene>